<evidence type="ECO:0000313" key="9">
    <source>
        <dbReference type="EMBL" id="OMD35764.1"/>
    </source>
</evidence>
<evidence type="ECO:0000256" key="7">
    <source>
        <dbReference type="RuleBase" id="RU363032"/>
    </source>
</evidence>
<evidence type="ECO:0000256" key="6">
    <source>
        <dbReference type="ARBA" id="ARBA00023136"/>
    </source>
</evidence>
<evidence type="ECO:0000313" key="10">
    <source>
        <dbReference type="Proteomes" id="UP000187439"/>
    </source>
</evidence>
<accession>A0A1R0XL00</accession>
<dbReference type="OrthoDB" id="9810086at2"/>
<comment type="caution">
    <text evidence="9">The sequence shown here is derived from an EMBL/GenBank/DDBJ whole genome shotgun (WGS) entry which is preliminary data.</text>
</comment>
<keyword evidence="2 7" id="KW-0813">Transport</keyword>
<comment type="similarity">
    <text evidence="7">Belongs to the binding-protein-dependent transport system permease family.</text>
</comment>
<feature type="transmembrane region" description="Helical" evidence="7">
    <location>
        <begin position="265"/>
        <end position="282"/>
    </location>
</feature>
<dbReference type="GO" id="GO:0055085">
    <property type="term" value="P:transmembrane transport"/>
    <property type="evidence" value="ECO:0007669"/>
    <property type="project" value="InterPro"/>
</dbReference>
<evidence type="ECO:0000256" key="1">
    <source>
        <dbReference type="ARBA" id="ARBA00004651"/>
    </source>
</evidence>
<dbReference type="RefSeq" id="WP_076121232.1">
    <property type="nucleotide sequence ID" value="NZ_MPTC01000036.1"/>
</dbReference>
<proteinExistence type="inferred from homology"/>
<feature type="domain" description="ABC transmembrane type-1" evidence="8">
    <location>
        <begin position="76"/>
        <end position="282"/>
    </location>
</feature>
<evidence type="ECO:0000256" key="2">
    <source>
        <dbReference type="ARBA" id="ARBA00022448"/>
    </source>
</evidence>
<gene>
    <name evidence="9" type="ORF">BSK52_26400</name>
</gene>
<dbReference type="PROSITE" id="PS51257">
    <property type="entry name" value="PROKAR_LIPOPROTEIN"/>
    <property type="match status" value="1"/>
</dbReference>
<feature type="transmembrane region" description="Helical" evidence="7">
    <location>
        <begin position="114"/>
        <end position="131"/>
    </location>
</feature>
<feature type="transmembrane region" description="Helical" evidence="7">
    <location>
        <begin position="75"/>
        <end position="102"/>
    </location>
</feature>
<dbReference type="AlphaFoldDB" id="A0A1R0XL00"/>
<dbReference type="PANTHER" id="PTHR43744">
    <property type="entry name" value="ABC TRANSPORTER PERMEASE PROTEIN MG189-RELATED-RELATED"/>
    <property type="match status" value="1"/>
</dbReference>
<evidence type="ECO:0000256" key="4">
    <source>
        <dbReference type="ARBA" id="ARBA00022692"/>
    </source>
</evidence>
<keyword evidence="5 7" id="KW-1133">Transmembrane helix</keyword>
<keyword evidence="3" id="KW-1003">Cell membrane</keyword>
<evidence type="ECO:0000256" key="3">
    <source>
        <dbReference type="ARBA" id="ARBA00022475"/>
    </source>
</evidence>
<dbReference type="GO" id="GO:0005886">
    <property type="term" value="C:plasma membrane"/>
    <property type="evidence" value="ECO:0007669"/>
    <property type="project" value="UniProtKB-SubCell"/>
</dbReference>
<reference evidence="9 10" key="1">
    <citation type="submission" date="2016-10" db="EMBL/GenBank/DDBJ databases">
        <title>Paenibacillus species isolates.</title>
        <authorList>
            <person name="Beno S.M."/>
        </authorList>
    </citation>
    <scope>NUCLEOTIDE SEQUENCE [LARGE SCALE GENOMIC DNA]</scope>
    <source>
        <strain evidence="9 10">FSL H7-0710</strain>
    </source>
</reference>
<comment type="subcellular location">
    <subcellularLocation>
        <location evidence="1 7">Cell membrane</location>
        <topology evidence="1 7">Multi-pass membrane protein</topology>
    </subcellularLocation>
</comment>
<name>A0A1R0XL00_9BACL</name>
<dbReference type="SUPFAM" id="SSF161098">
    <property type="entry name" value="MetI-like"/>
    <property type="match status" value="1"/>
</dbReference>
<dbReference type="Gene3D" id="1.10.3720.10">
    <property type="entry name" value="MetI-like"/>
    <property type="match status" value="1"/>
</dbReference>
<evidence type="ECO:0000259" key="8">
    <source>
        <dbReference type="PROSITE" id="PS50928"/>
    </source>
</evidence>
<dbReference type="EMBL" id="MPTC01000036">
    <property type="protein sequence ID" value="OMD35764.1"/>
    <property type="molecule type" value="Genomic_DNA"/>
</dbReference>
<feature type="transmembrane region" description="Helical" evidence="7">
    <location>
        <begin position="12"/>
        <end position="35"/>
    </location>
</feature>
<dbReference type="InterPro" id="IPR035906">
    <property type="entry name" value="MetI-like_sf"/>
</dbReference>
<dbReference type="InterPro" id="IPR000515">
    <property type="entry name" value="MetI-like"/>
</dbReference>
<dbReference type="Pfam" id="PF00528">
    <property type="entry name" value="BPD_transp_1"/>
    <property type="match status" value="1"/>
</dbReference>
<protein>
    <submittedName>
        <fullName evidence="9">Sugar ABC transporter permease</fullName>
    </submittedName>
</protein>
<organism evidence="9 10">
    <name type="scientific">Paenibacillus odorifer</name>
    <dbReference type="NCBI Taxonomy" id="189426"/>
    <lineage>
        <taxon>Bacteria</taxon>
        <taxon>Bacillati</taxon>
        <taxon>Bacillota</taxon>
        <taxon>Bacilli</taxon>
        <taxon>Bacillales</taxon>
        <taxon>Paenibacillaceae</taxon>
        <taxon>Paenibacillus</taxon>
    </lineage>
</organism>
<dbReference type="PANTHER" id="PTHR43744:SF9">
    <property type="entry name" value="POLYGALACTURONAN_RHAMNOGALACTURONAN TRANSPORT SYSTEM PERMEASE PROTEIN YTCP"/>
    <property type="match status" value="1"/>
</dbReference>
<keyword evidence="6 7" id="KW-0472">Membrane</keyword>
<dbReference type="Proteomes" id="UP000187439">
    <property type="component" value="Unassembled WGS sequence"/>
</dbReference>
<feature type="transmembrane region" description="Helical" evidence="7">
    <location>
        <begin position="143"/>
        <end position="164"/>
    </location>
</feature>
<evidence type="ECO:0000256" key="5">
    <source>
        <dbReference type="ARBA" id="ARBA00022989"/>
    </source>
</evidence>
<keyword evidence="4 7" id="KW-0812">Transmembrane</keyword>
<feature type="transmembrane region" description="Helical" evidence="7">
    <location>
        <begin position="185"/>
        <end position="211"/>
    </location>
</feature>
<dbReference type="PROSITE" id="PS50928">
    <property type="entry name" value="ABC_TM1"/>
    <property type="match status" value="1"/>
</dbReference>
<sequence length="297" mass="33339">MQIQKDKYTRMLHAIAYVVILGLSVACLLPFLLIISASLTSNESIIRDGYHLIPGQFSLEGYKTVFIFPDEVLRAYTVTIVTTVVGTALGLFFMTMSGYVLARKDFKYRNTFSFYIYFTTLFGGGLVPWYIMITKYLGLLDSYAVLVLPGLMTPFLIILMKNFVKSAVPEELFDSGKMDGAGDFRIYWQIVLKLSMPGIATVGLFLALYYWNDWFTSSLFINDTHKYQLQFYLYNVINSAQFIAQMGAGTGVSLATEVPAESTKMAMAIVVTGPILFLYPFVQRYFVKGLTIGAVKG</sequence>
<dbReference type="CDD" id="cd06261">
    <property type="entry name" value="TM_PBP2"/>
    <property type="match status" value="1"/>
</dbReference>